<evidence type="ECO:0000313" key="1">
    <source>
        <dbReference type="EMBL" id="KAH6947666.1"/>
    </source>
</evidence>
<comment type="caution">
    <text evidence="1">The sequence shown here is derived from an EMBL/GenBank/DDBJ whole genome shotgun (WGS) entry which is preliminary data.</text>
</comment>
<sequence length="863" mass="96318">MASPELVVSVQDASQAARPASHPSNVRGFPKLAKHIALNVFEGLRVECGDSASVDALIKRSAKQTQVIERTLYRWKTEMEDAGYVLLPKKRPCGKGRDRTKKLDDFDLSVLRRVVHGFFEKGEIPTIAKVVQRFKEDETLPTVSTTTMQRVLKKLGFRYKKRSRNALLIEATHIVQSRRRYLRQIAELRRQAMSAPPWKEAASLIVVSRAPLRDVVGKDLATAMMATVWNNQTERVSRCDYRVLMVKRSSLSSFMANAYVYPGGLCEPCDFSSDWWEVFAAVGATKEALLRDVCSRAKGPRPPMITKPMTLSHNQLSSENHLPGDLAYRISAIRETFEETGVLLLTQAAPTDGEAVLADSLSEGVDTTLWRQRLREDPMNLLRMCREHRLCPNVWALHEWWDWLTPISVGHRRYDTMFYICCMDKQPQVVLDQSEVITLKWCTPEGMLQDYSTGAVFLAPPQVYETSRLLNMTSFAELSQFAYRRGTEGCEQWMPVIASASDGALSLLPGQSQHTLSRMSRALSRIAIGYRVIVSCVSGDHRHLVRLLFCASTHISAMTSPKKCNVRPQKFRTKHKFKGKRRKAPRTTATEEDQPTCARPNGGIDECASDSGCDEGIDTALSFVSASEKKLGFFEKDERPRDEVCATTVLCDTLLLTALVAGAACPACGIQKLAVREPAEKRKGLSSLLELHCENSECLETVLSCSYTSLRVMAHGSSRVSQRYDSGSSQDSFAVNVKAVVAAHAVGIGHEQLSRFCSIIGLPKPMHHRGFFSIAKKVHTAAMEAKGPFTGDDLYPEEPDYFGRGPGPEYPFSLEELRKRCQNLHRMEVQGPLCTAYSNIEPPRGHLQPQTFSGTASMVPSML</sequence>
<proteinExistence type="predicted"/>
<keyword evidence="2" id="KW-1185">Reference proteome</keyword>
<gene>
    <name evidence="1" type="ORF">HPB50_020558</name>
</gene>
<accession>A0ACB7TN64</accession>
<organism evidence="1 2">
    <name type="scientific">Hyalomma asiaticum</name>
    <name type="common">Tick</name>
    <dbReference type="NCBI Taxonomy" id="266040"/>
    <lineage>
        <taxon>Eukaryota</taxon>
        <taxon>Metazoa</taxon>
        <taxon>Ecdysozoa</taxon>
        <taxon>Arthropoda</taxon>
        <taxon>Chelicerata</taxon>
        <taxon>Arachnida</taxon>
        <taxon>Acari</taxon>
        <taxon>Parasitiformes</taxon>
        <taxon>Ixodida</taxon>
        <taxon>Ixodoidea</taxon>
        <taxon>Ixodidae</taxon>
        <taxon>Hyalomminae</taxon>
        <taxon>Hyalomma</taxon>
    </lineage>
</organism>
<reference evidence="1" key="1">
    <citation type="submission" date="2020-05" db="EMBL/GenBank/DDBJ databases">
        <title>Large-scale comparative analyses of tick genomes elucidate their genetic diversity and vector capacities.</title>
        <authorList>
            <person name="Jia N."/>
            <person name="Wang J."/>
            <person name="Shi W."/>
            <person name="Du L."/>
            <person name="Sun Y."/>
            <person name="Zhan W."/>
            <person name="Jiang J."/>
            <person name="Wang Q."/>
            <person name="Zhang B."/>
            <person name="Ji P."/>
            <person name="Sakyi L.B."/>
            <person name="Cui X."/>
            <person name="Yuan T."/>
            <person name="Jiang B."/>
            <person name="Yang W."/>
            <person name="Lam T.T.-Y."/>
            <person name="Chang Q."/>
            <person name="Ding S."/>
            <person name="Wang X."/>
            <person name="Zhu J."/>
            <person name="Ruan X."/>
            <person name="Zhao L."/>
            <person name="Wei J."/>
            <person name="Que T."/>
            <person name="Du C."/>
            <person name="Cheng J."/>
            <person name="Dai P."/>
            <person name="Han X."/>
            <person name="Huang E."/>
            <person name="Gao Y."/>
            <person name="Liu J."/>
            <person name="Shao H."/>
            <person name="Ye R."/>
            <person name="Li L."/>
            <person name="Wei W."/>
            <person name="Wang X."/>
            <person name="Wang C."/>
            <person name="Yang T."/>
            <person name="Huo Q."/>
            <person name="Li W."/>
            <person name="Guo W."/>
            <person name="Chen H."/>
            <person name="Zhou L."/>
            <person name="Ni X."/>
            <person name="Tian J."/>
            <person name="Zhou Y."/>
            <person name="Sheng Y."/>
            <person name="Liu T."/>
            <person name="Pan Y."/>
            <person name="Xia L."/>
            <person name="Li J."/>
            <person name="Zhao F."/>
            <person name="Cao W."/>
        </authorList>
    </citation>
    <scope>NUCLEOTIDE SEQUENCE</scope>
    <source>
        <strain evidence="1">Hyas-2018</strain>
    </source>
</reference>
<dbReference type="Proteomes" id="UP000821845">
    <property type="component" value="Chromosome 1"/>
</dbReference>
<name>A0ACB7TN64_HYAAI</name>
<dbReference type="EMBL" id="CM023481">
    <property type="protein sequence ID" value="KAH6947666.1"/>
    <property type="molecule type" value="Genomic_DNA"/>
</dbReference>
<protein>
    <submittedName>
        <fullName evidence="1">Uncharacterized protein</fullName>
    </submittedName>
</protein>
<evidence type="ECO:0000313" key="2">
    <source>
        <dbReference type="Proteomes" id="UP000821845"/>
    </source>
</evidence>